<keyword evidence="6" id="KW-0648">Protein biosynthesis</keyword>
<dbReference type="PANTHER" id="PTHR23236:SF119">
    <property type="entry name" value="NUCLEAR RNA-BINDING PROTEIN SART-3"/>
    <property type="match status" value="1"/>
</dbReference>
<dbReference type="PROSITE" id="PS50102">
    <property type="entry name" value="RRM"/>
    <property type="match status" value="1"/>
</dbReference>
<sequence length="363" mass="40008">MASPVMKSATNWADESADLSPDWSPAAAPEIPGDEHFSLEGSADAHQDGVSEEHIPTGMGTPQTFSVYVGGLPYSASEDELGFFFLDRNITPVGVRIIMDRETKKSKGFGYLDFATVEDYEAALGMNGSNFGGRTIKVSAEEHRREPRRRSREPRGPRRDDRELRRGGRDSYRETHNRESFERPSAAEEAEHHERKKLQLLPRSKPIEEIREDAAGRQRTSIFGDAKPRDEAECDDYDVYQRRRAEREKRLGIKTSTTDEEDRKHRSGASTRATPSEASSTSPHRGGKGTKGGKGSRYALGETKSSNWRGKGKDVGPAKKGPEVAAPREAVVRTVDTGPKKVKGALANAFAGLSDSESESESE</sequence>
<dbReference type="GO" id="GO:0003723">
    <property type="term" value="F:RNA binding"/>
    <property type="evidence" value="ECO:0007669"/>
    <property type="project" value="UniProtKB-UniRule"/>
</dbReference>
<dbReference type="Gene3D" id="3.30.70.330">
    <property type="match status" value="1"/>
</dbReference>
<dbReference type="GO" id="GO:0003743">
    <property type="term" value="F:translation initiation factor activity"/>
    <property type="evidence" value="ECO:0007669"/>
    <property type="project" value="UniProtKB-KW"/>
</dbReference>
<keyword evidence="1" id="KW-0677">Repeat</keyword>
<feature type="domain" description="RRM" evidence="5">
    <location>
        <begin position="65"/>
        <end position="143"/>
    </location>
</feature>
<gene>
    <name evidence="6" type="ORF">Pmar_PMAR027921</name>
</gene>
<evidence type="ECO:0000256" key="4">
    <source>
        <dbReference type="SAM" id="MobiDB-lite"/>
    </source>
</evidence>
<feature type="compositionally biased region" description="Basic and acidic residues" evidence="4">
    <location>
        <begin position="153"/>
        <end position="193"/>
    </location>
</feature>
<accession>C5LDE9</accession>
<dbReference type="PANTHER" id="PTHR23236">
    <property type="entry name" value="EUKARYOTIC TRANSLATION INITIATION FACTOR 4B/4H"/>
    <property type="match status" value="1"/>
</dbReference>
<dbReference type="RefSeq" id="XP_002773465.1">
    <property type="nucleotide sequence ID" value="XM_002773419.1"/>
</dbReference>
<feature type="compositionally biased region" description="Basic and acidic residues" evidence="4">
    <location>
        <begin position="239"/>
        <end position="251"/>
    </location>
</feature>
<dbReference type="Proteomes" id="UP000007800">
    <property type="component" value="Unassembled WGS sequence"/>
</dbReference>
<dbReference type="SMART" id="SM00360">
    <property type="entry name" value="RRM"/>
    <property type="match status" value="1"/>
</dbReference>
<evidence type="ECO:0000313" key="6">
    <source>
        <dbReference type="EMBL" id="EER05281.1"/>
    </source>
</evidence>
<feature type="region of interest" description="Disordered" evidence="4">
    <location>
        <begin position="1"/>
        <end position="47"/>
    </location>
</feature>
<dbReference type="InterPro" id="IPR012677">
    <property type="entry name" value="Nucleotide-bd_a/b_plait_sf"/>
</dbReference>
<proteinExistence type="predicted"/>
<dbReference type="AlphaFoldDB" id="C5LDE9"/>
<organism evidence="7">
    <name type="scientific">Perkinsus marinus (strain ATCC 50983 / TXsc)</name>
    <dbReference type="NCBI Taxonomy" id="423536"/>
    <lineage>
        <taxon>Eukaryota</taxon>
        <taxon>Sar</taxon>
        <taxon>Alveolata</taxon>
        <taxon>Perkinsozoa</taxon>
        <taxon>Perkinsea</taxon>
        <taxon>Perkinsida</taxon>
        <taxon>Perkinsidae</taxon>
        <taxon>Perkinsus</taxon>
    </lineage>
</organism>
<feature type="compositionally biased region" description="Basic and acidic residues" evidence="4">
    <location>
        <begin position="33"/>
        <end position="47"/>
    </location>
</feature>
<keyword evidence="2 3" id="KW-0694">RNA-binding</keyword>
<dbReference type="Pfam" id="PF00076">
    <property type="entry name" value="RRM_1"/>
    <property type="match status" value="1"/>
</dbReference>
<evidence type="ECO:0000256" key="2">
    <source>
        <dbReference type="ARBA" id="ARBA00022884"/>
    </source>
</evidence>
<dbReference type="GeneID" id="9050847"/>
<keyword evidence="7" id="KW-1185">Reference proteome</keyword>
<reference evidence="6 7" key="1">
    <citation type="submission" date="2008-07" db="EMBL/GenBank/DDBJ databases">
        <authorList>
            <person name="El-Sayed N."/>
            <person name="Caler E."/>
            <person name="Inman J."/>
            <person name="Amedeo P."/>
            <person name="Hass B."/>
            <person name="Wortman J."/>
        </authorList>
    </citation>
    <scope>NUCLEOTIDE SEQUENCE [LARGE SCALE GENOMIC DNA]</scope>
    <source>
        <strain evidence="7">ATCC 50983 / TXsc</strain>
    </source>
</reference>
<dbReference type="InParanoid" id="C5LDE9"/>
<name>C5LDE9_PERM5</name>
<feature type="compositionally biased region" description="Polar residues" evidence="4">
    <location>
        <begin position="268"/>
        <end position="283"/>
    </location>
</feature>
<evidence type="ECO:0000256" key="1">
    <source>
        <dbReference type="ARBA" id="ARBA00022737"/>
    </source>
</evidence>
<keyword evidence="6" id="KW-0396">Initiation factor</keyword>
<dbReference type="SUPFAM" id="SSF54928">
    <property type="entry name" value="RNA-binding domain, RBD"/>
    <property type="match status" value="1"/>
</dbReference>
<evidence type="ECO:0000313" key="7">
    <source>
        <dbReference type="Proteomes" id="UP000007800"/>
    </source>
</evidence>
<protein>
    <submittedName>
        <fullName evidence="6">Eukaryotic translation initiation factor 4H, putative</fullName>
    </submittedName>
</protein>
<dbReference type="OMA" id="WDSARGS"/>
<dbReference type="OrthoDB" id="439808at2759"/>
<feature type="region of interest" description="Disordered" evidence="4">
    <location>
        <begin position="125"/>
        <end position="327"/>
    </location>
</feature>
<dbReference type="EMBL" id="GG680969">
    <property type="protein sequence ID" value="EER05281.1"/>
    <property type="molecule type" value="Genomic_DNA"/>
</dbReference>
<dbReference type="InterPro" id="IPR035979">
    <property type="entry name" value="RBD_domain_sf"/>
</dbReference>
<dbReference type="InterPro" id="IPR000504">
    <property type="entry name" value="RRM_dom"/>
</dbReference>
<evidence type="ECO:0000256" key="3">
    <source>
        <dbReference type="PROSITE-ProRule" id="PRU00176"/>
    </source>
</evidence>
<evidence type="ECO:0000259" key="5">
    <source>
        <dbReference type="PROSITE" id="PS50102"/>
    </source>
</evidence>
<feature type="compositionally biased region" description="Basic and acidic residues" evidence="4">
    <location>
        <begin position="205"/>
        <end position="216"/>
    </location>
</feature>
<feature type="compositionally biased region" description="Basic and acidic residues" evidence="4">
    <location>
        <begin position="311"/>
        <end position="322"/>
    </location>
</feature>